<accession>A0ABP7SRG4</accession>
<dbReference type="Gene3D" id="2.30.30.40">
    <property type="entry name" value="SH3 Domains"/>
    <property type="match status" value="1"/>
</dbReference>
<organism evidence="2 3">
    <name type="scientific">Allokutzneria multivorans</name>
    <dbReference type="NCBI Taxonomy" id="1142134"/>
    <lineage>
        <taxon>Bacteria</taxon>
        <taxon>Bacillati</taxon>
        <taxon>Actinomycetota</taxon>
        <taxon>Actinomycetes</taxon>
        <taxon>Pseudonocardiales</taxon>
        <taxon>Pseudonocardiaceae</taxon>
        <taxon>Allokutzneria</taxon>
    </lineage>
</organism>
<name>A0ABP7SRG4_9PSEU</name>
<evidence type="ECO:0000256" key="1">
    <source>
        <dbReference type="SAM" id="SignalP"/>
    </source>
</evidence>
<comment type="caution">
    <text evidence="2">The sequence shown here is derived from an EMBL/GenBank/DDBJ whole genome shotgun (WGS) entry which is preliminary data.</text>
</comment>
<feature type="signal peptide" evidence="1">
    <location>
        <begin position="1"/>
        <end position="27"/>
    </location>
</feature>
<keyword evidence="1" id="KW-0732">Signal</keyword>
<evidence type="ECO:0008006" key="4">
    <source>
        <dbReference type="Google" id="ProtNLM"/>
    </source>
</evidence>
<evidence type="ECO:0000313" key="3">
    <source>
        <dbReference type="Proteomes" id="UP001501747"/>
    </source>
</evidence>
<sequence length="131" mass="14171">MIRVAAVVAAALSVSGVSVLTAAPASAAVTCDKPKHYAWAYATGDEVNVRKSPNSASAVTSYSKGHRFDVVFGYSYQGKFCVQYTSGPNVVGCAKDNYKSNTWFTVRYTYKKQKLTGYVHGSCLRFAFNEG</sequence>
<keyword evidence="3" id="KW-1185">Reference proteome</keyword>
<reference evidence="3" key="1">
    <citation type="journal article" date="2019" name="Int. J. Syst. Evol. Microbiol.">
        <title>The Global Catalogue of Microorganisms (GCM) 10K type strain sequencing project: providing services to taxonomists for standard genome sequencing and annotation.</title>
        <authorList>
            <consortium name="The Broad Institute Genomics Platform"/>
            <consortium name="The Broad Institute Genome Sequencing Center for Infectious Disease"/>
            <person name="Wu L."/>
            <person name="Ma J."/>
        </authorList>
    </citation>
    <scope>NUCLEOTIDE SEQUENCE [LARGE SCALE GENOMIC DNA]</scope>
    <source>
        <strain evidence="3">JCM 17342</strain>
    </source>
</reference>
<feature type="chain" id="PRO_5046264843" description="SH3 domain-containing protein" evidence="1">
    <location>
        <begin position="28"/>
        <end position="131"/>
    </location>
</feature>
<proteinExistence type="predicted"/>
<gene>
    <name evidence="2" type="ORF">GCM10022247_43010</name>
</gene>
<evidence type="ECO:0000313" key="2">
    <source>
        <dbReference type="EMBL" id="GAA4015504.1"/>
    </source>
</evidence>
<dbReference type="EMBL" id="BAABAL010000017">
    <property type="protein sequence ID" value="GAA4015504.1"/>
    <property type="molecule type" value="Genomic_DNA"/>
</dbReference>
<dbReference type="Proteomes" id="UP001501747">
    <property type="component" value="Unassembled WGS sequence"/>
</dbReference>
<protein>
    <recommendedName>
        <fullName evidence="4">SH3 domain-containing protein</fullName>
    </recommendedName>
</protein>